<accession>A0AAE3VSQ1</accession>
<dbReference type="EMBL" id="JAUSUL010000004">
    <property type="protein sequence ID" value="MDQ0317110.1"/>
    <property type="molecule type" value="Genomic_DNA"/>
</dbReference>
<gene>
    <name evidence="1" type="ORF">J2S73_003587</name>
</gene>
<proteinExistence type="predicted"/>
<evidence type="ECO:0000313" key="2">
    <source>
        <dbReference type="Proteomes" id="UP001229244"/>
    </source>
</evidence>
<dbReference type="RefSeq" id="WP_306887007.1">
    <property type="nucleotide sequence ID" value="NZ_JAUSUL010000004.1"/>
</dbReference>
<name>A0AAE3VSQ1_9HYPH</name>
<reference evidence="1" key="1">
    <citation type="submission" date="2023-07" db="EMBL/GenBank/DDBJ databases">
        <title>Genomic Encyclopedia of Type Strains, Phase IV (KMG-IV): sequencing the most valuable type-strain genomes for metagenomic binning, comparative biology and taxonomic classification.</title>
        <authorList>
            <person name="Goeker M."/>
        </authorList>
    </citation>
    <scope>NUCLEOTIDE SEQUENCE</scope>
    <source>
        <strain evidence="1">DSM 21202</strain>
    </source>
</reference>
<comment type="caution">
    <text evidence="1">The sequence shown here is derived from an EMBL/GenBank/DDBJ whole genome shotgun (WGS) entry which is preliminary data.</text>
</comment>
<protein>
    <submittedName>
        <fullName evidence="1">Uncharacterized protein</fullName>
    </submittedName>
</protein>
<dbReference type="AlphaFoldDB" id="A0AAE3VSQ1"/>
<evidence type="ECO:0000313" key="1">
    <source>
        <dbReference type="EMBL" id="MDQ0317110.1"/>
    </source>
</evidence>
<organism evidence="1 2">
    <name type="scientific">Amorphus orientalis</name>
    <dbReference type="NCBI Taxonomy" id="649198"/>
    <lineage>
        <taxon>Bacteria</taxon>
        <taxon>Pseudomonadati</taxon>
        <taxon>Pseudomonadota</taxon>
        <taxon>Alphaproteobacteria</taxon>
        <taxon>Hyphomicrobiales</taxon>
        <taxon>Amorphaceae</taxon>
        <taxon>Amorphus</taxon>
    </lineage>
</organism>
<sequence>MAEHESDPQLAVTADDAARYIESMSAELSRIAHRSGFDVLAYLLDVAREEAAARAVEVTARPPSRLS</sequence>
<dbReference type="Proteomes" id="UP001229244">
    <property type="component" value="Unassembled WGS sequence"/>
</dbReference>
<keyword evidence="2" id="KW-1185">Reference proteome</keyword>